<evidence type="ECO:0000313" key="7">
    <source>
        <dbReference type="Proteomes" id="UP000886841"/>
    </source>
</evidence>
<dbReference type="Proteomes" id="UP000886841">
    <property type="component" value="Unassembled WGS sequence"/>
</dbReference>
<dbReference type="InterPro" id="IPR001367">
    <property type="entry name" value="Fe_dep_repressor"/>
</dbReference>
<dbReference type="PANTHER" id="PTHR33238:SF7">
    <property type="entry name" value="IRON-DEPENDENT TRANSCRIPTIONAL REGULATOR"/>
    <property type="match status" value="1"/>
</dbReference>
<reference evidence="6" key="2">
    <citation type="journal article" date="2021" name="PeerJ">
        <title>Extensive microbial diversity within the chicken gut microbiome revealed by metagenomics and culture.</title>
        <authorList>
            <person name="Gilroy R."/>
            <person name="Ravi A."/>
            <person name="Getino M."/>
            <person name="Pursley I."/>
            <person name="Horton D.L."/>
            <person name="Alikhan N.F."/>
            <person name="Baker D."/>
            <person name="Gharbi K."/>
            <person name="Hall N."/>
            <person name="Watson M."/>
            <person name="Adriaenssens E.M."/>
            <person name="Foster-Nyarko E."/>
            <person name="Jarju S."/>
            <person name="Secka A."/>
            <person name="Antonio M."/>
            <person name="Oren A."/>
            <person name="Chaudhuri R.R."/>
            <person name="La Ragione R."/>
            <person name="Hildebrand F."/>
            <person name="Pallen M.J."/>
        </authorList>
    </citation>
    <scope>NUCLEOTIDE SEQUENCE</scope>
    <source>
        <strain evidence="6">ChiSxjej1B13-7041</strain>
    </source>
</reference>
<proteinExistence type="inferred from homology"/>
<gene>
    <name evidence="6" type="ORF">IAB98_01005</name>
</gene>
<dbReference type="Pfam" id="PF02742">
    <property type="entry name" value="Fe_dep_repr_C"/>
    <property type="match status" value="1"/>
</dbReference>
<comment type="caution">
    <text evidence="6">The sequence shown here is derived from an EMBL/GenBank/DDBJ whole genome shotgun (WGS) entry which is preliminary data.</text>
</comment>
<dbReference type="InterPro" id="IPR036388">
    <property type="entry name" value="WH-like_DNA-bd_sf"/>
</dbReference>
<dbReference type="InterPro" id="IPR036390">
    <property type="entry name" value="WH_DNA-bd_sf"/>
</dbReference>
<dbReference type="InterPro" id="IPR022687">
    <property type="entry name" value="HTH_DTXR"/>
</dbReference>
<keyword evidence="3" id="KW-0238">DNA-binding</keyword>
<feature type="domain" description="HTH dtxR-type" evidence="5">
    <location>
        <begin position="1"/>
        <end position="64"/>
    </location>
</feature>
<comment type="similarity">
    <text evidence="1">Belongs to the DtxR/MntR family.</text>
</comment>
<evidence type="ECO:0000256" key="1">
    <source>
        <dbReference type="ARBA" id="ARBA00007871"/>
    </source>
</evidence>
<dbReference type="Gene3D" id="1.10.10.10">
    <property type="entry name" value="Winged helix-like DNA-binding domain superfamily/Winged helix DNA-binding domain"/>
    <property type="match status" value="1"/>
</dbReference>
<dbReference type="Gene3D" id="1.10.60.10">
    <property type="entry name" value="Iron dependent repressor, metal binding and dimerisation domain"/>
    <property type="match status" value="1"/>
</dbReference>
<evidence type="ECO:0000256" key="3">
    <source>
        <dbReference type="ARBA" id="ARBA00023125"/>
    </source>
</evidence>
<keyword evidence="4" id="KW-0804">Transcription</keyword>
<dbReference type="AlphaFoldDB" id="A0A9D1EH84"/>
<dbReference type="SUPFAM" id="SSF47979">
    <property type="entry name" value="Iron-dependent repressor protein, dimerization domain"/>
    <property type="match status" value="1"/>
</dbReference>
<dbReference type="InterPro" id="IPR022689">
    <property type="entry name" value="Iron_dep_repressor"/>
</dbReference>
<accession>A0A9D1EH84</accession>
<name>A0A9D1EH84_9FIRM</name>
<dbReference type="GO" id="GO:0046983">
    <property type="term" value="F:protein dimerization activity"/>
    <property type="evidence" value="ECO:0007669"/>
    <property type="project" value="InterPro"/>
</dbReference>
<protein>
    <submittedName>
        <fullName evidence="6">Metal-dependent transcriptional regulator</fullName>
    </submittedName>
</protein>
<dbReference type="PANTHER" id="PTHR33238">
    <property type="entry name" value="IRON (METAL) DEPENDENT REPRESSOR, DTXR FAMILY"/>
    <property type="match status" value="1"/>
</dbReference>
<dbReference type="SMART" id="SM00529">
    <property type="entry name" value="HTH_DTXR"/>
    <property type="match status" value="1"/>
</dbReference>
<sequence>MKIQESAENYLETILILGLRHPQVRSIDIATEMNFSKPSVSVAMKNLRNSGHIQMDKDGHITLTESGRLIAETIYERHRLLSSWLVELGVDPQVAAEDACRMEHVISAESFDAIKHHVELRYAQAKGEA</sequence>
<dbReference type="InterPro" id="IPR050536">
    <property type="entry name" value="DtxR_MntR_Metal-Reg"/>
</dbReference>
<evidence type="ECO:0000256" key="2">
    <source>
        <dbReference type="ARBA" id="ARBA00023015"/>
    </source>
</evidence>
<dbReference type="GO" id="GO:0046914">
    <property type="term" value="F:transition metal ion binding"/>
    <property type="evidence" value="ECO:0007669"/>
    <property type="project" value="InterPro"/>
</dbReference>
<evidence type="ECO:0000256" key="4">
    <source>
        <dbReference type="ARBA" id="ARBA00023163"/>
    </source>
</evidence>
<reference evidence="6" key="1">
    <citation type="submission" date="2020-10" db="EMBL/GenBank/DDBJ databases">
        <authorList>
            <person name="Gilroy R."/>
        </authorList>
    </citation>
    <scope>NUCLEOTIDE SEQUENCE</scope>
    <source>
        <strain evidence="6">ChiSxjej1B13-7041</strain>
    </source>
</reference>
<dbReference type="InterPro" id="IPR036421">
    <property type="entry name" value="Fe_dep_repressor_sf"/>
</dbReference>
<evidence type="ECO:0000313" key="6">
    <source>
        <dbReference type="EMBL" id="HIR91983.1"/>
    </source>
</evidence>
<organism evidence="6 7">
    <name type="scientific">Candidatus Egerieimonas intestinavium</name>
    <dbReference type="NCBI Taxonomy" id="2840777"/>
    <lineage>
        <taxon>Bacteria</taxon>
        <taxon>Bacillati</taxon>
        <taxon>Bacillota</taxon>
        <taxon>Clostridia</taxon>
        <taxon>Lachnospirales</taxon>
        <taxon>Lachnospiraceae</taxon>
        <taxon>Lachnospiraceae incertae sedis</taxon>
        <taxon>Candidatus Egerieimonas</taxon>
    </lineage>
</organism>
<dbReference type="Pfam" id="PF01325">
    <property type="entry name" value="Fe_dep_repress"/>
    <property type="match status" value="1"/>
</dbReference>
<dbReference type="GO" id="GO:0003677">
    <property type="term" value="F:DNA binding"/>
    <property type="evidence" value="ECO:0007669"/>
    <property type="project" value="UniProtKB-KW"/>
</dbReference>
<keyword evidence="2" id="KW-0805">Transcription regulation</keyword>
<dbReference type="GO" id="GO:0003700">
    <property type="term" value="F:DNA-binding transcription factor activity"/>
    <property type="evidence" value="ECO:0007669"/>
    <property type="project" value="InterPro"/>
</dbReference>
<dbReference type="SUPFAM" id="SSF46785">
    <property type="entry name" value="Winged helix' DNA-binding domain"/>
    <property type="match status" value="1"/>
</dbReference>
<dbReference type="EMBL" id="DVHU01000008">
    <property type="protein sequence ID" value="HIR91983.1"/>
    <property type="molecule type" value="Genomic_DNA"/>
</dbReference>
<evidence type="ECO:0000259" key="5">
    <source>
        <dbReference type="PROSITE" id="PS50944"/>
    </source>
</evidence>
<dbReference type="PROSITE" id="PS50944">
    <property type="entry name" value="HTH_DTXR"/>
    <property type="match status" value="1"/>
</dbReference>